<dbReference type="InterPro" id="IPR010982">
    <property type="entry name" value="Lambda_DNA-bd_dom_sf"/>
</dbReference>
<gene>
    <name evidence="1" type="ORF">RUMOBE_01104</name>
</gene>
<evidence type="ECO:0000313" key="2">
    <source>
        <dbReference type="Proteomes" id="UP000006002"/>
    </source>
</evidence>
<sequence>MQNIVEFIKEEMSNRGMTYDLLAEKAGTTRQNLWTKLNKNTRPNFETVRKILAALDYDLVVEKKKGAADPGEKEIADFFASTDEEQVSYECVQALFSTMGYSLELKTHKNEENVKQGIDNY</sequence>
<reference evidence="1 2" key="2">
    <citation type="submission" date="2007-04" db="EMBL/GenBank/DDBJ databases">
        <title>Draft genome sequence of Ruminococcus obeum (ATCC 29174).</title>
        <authorList>
            <person name="Sudarsanam P."/>
            <person name="Ley R."/>
            <person name="Guruge J."/>
            <person name="Turnbaugh P.J."/>
            <person name="Mahowald M."/>
            <person name="Liep D."/>
            <person name="Gordon J."/>
        </authorList>
    </citation>
    <scope>NUCLEOTIDE SEQUENCE [LARGE SCALE GENOMIC DNA]</scope>
    <source>
        <strain evidence="1 2">ATCC 29174</strain>
    </source>
</reference>
<dbReference type="GO" id="GO:0003677">
    <property type="term" value="F:DNA binding"/>
    <property type="evidence" value="ECO:0007669"/>
    <property type="project" value="InterPro"/>
</dbReference>
<dbReference type="Gene3D" id="1.10.260.40">
    <property type="entry name" value="lambda repressor-like DNA-binding domains"/>
    <property type="match status" value="1"/>
</dbReference>
<dbReference type="EMBL" id="AAVO02000003">
    <property type="protein sequence ID" value="EDM88198.1"/>
    <property type="molecule type" value="Genomic_DNA"/>
</dbReference>
<proteinExistence type="predicted"/>
<comment type="caution">
    <text evidence="1">The sequence shown here is derived from an EMBL/GenBank/DDBJ whole genome shotgun (WGS) entry which is preliminary data.</text>
</comment>
<dbReference type="InterPro" id="IPR001387">
    <property type="entry name" value="Cro/C1-type_HTH"/>
</dbReference>
<accession>A5ZQ34</accession>
<dbReference type="Pfam" id="PF21716">
    <property type="entry name" value="dnstrm_HI1420"/>
    <property type="match status" value="1"/>
</dbReference>
<reference evidence="1 2" key="1">
    <citation type="submission" date="2007-03" db="EMBL/GenBank/DDBJ databases">
        <authorList>
            <person name="Fulton L."/>
            <person name="Clifton S."/>
            <person name="Fulton B."/>
            <person name="Xu J."/>
            <person name="Minx P."/>
            <person name="Pepin K.H."/>
            <person name="Johnson M."/>
            <person name="Thiruvilangam P."/>
            <person name="Bhonagiri V."/>
            <person name="Nash W.E."/>
            <person name="Mardis E.R."/>
            <person name="Wilson R.K."/>
        </authorList>
    </citation>
    <scope>NUCLEOTIDE SEQUENCE [LARGE SCALE GENOMIC DNA]</scope>
    <source>
        <strain evidence="1 2">ATCC 29174</strain>
    </source>
</reference>
<dbReference type="RefSeq" id="WP_005424438.1">
    <property type="nucleotide sequence ID" value="NZ_CP102265.1"/>
</dbReference>
<evidence type="ECO:0000313" key="1">
    <source>
        <dbReference type="EMBL" id="EDM88198.1"/>
    </source>
</evidence>
<dbReference type="HOGENOM" id="CLU_2033571_0_0_9"/>
<protein>
    <submittedName>
        <fullName evidence="1">Uncharacterized protein</fullName>
    </submittedName>
</protein>
<dbReference type="GeneID" id="79804296"/>
<dbReference type="CDD" id="cd00093">
    <property type="entry name" value="HTH_XRE"/>
    <property type="match status" value="1"/>
</dbReference>
<dbReference type="SUPFAM" id="SSF47413">
    <property type="entry name" value="lambda repressor-like DNA-binding domains"/>
    <property type="match status" value="1"/>
</dbReference>
<dbReference type="Proteomes" id="UP000006002">
    <property type="component" value="Unassembled WGS sequence"/>
</dbReference>
<dbReference type="AlphaFoldDB" id="A5ZQ34"/>
<organism evidence="1 2">
    <name type="scientific">Blautia obeum ATCC 29174</name>
    <dbReference type="NCBI Taxonomy" id="411459"/>
    <lineage>
        <taxon>Bacteria</taxon>
        <taxon>Bacillati</taxon>
        <taxon>Bacillota</taxon>
        <taxon>Clostridia</taxon>
        <taxon>Lachnospirales</taxon>
        <taxon>Lachnospiraceae</taxon>
        <taxon>Blautia</taxon>
    </lineage>
</organism>
<dbReference type="InterPro" id="IPR014057">
    <property type="entry name" value="HI1420"/>
</dbReference>
<name>A5ZQ34_9FIRM</name>